<dbReference type="Gene3D" id="2.130.10.10">
    <property type="entry name" value="YVTN repeat-like/Quinoprotein amine dehydrogenase"/>
    <property type="match status" value="4"/>
</dbReference>
<keyword evidence="8" id="KW-1185">Reference proteome</keyword>
<protein>
    <submittedName>
        <fullName evidence="7">Wd-repeat protein</fullName>
    </submittedName>
</protein>
<name>A0A8H4KM99_9HYPO</name>
<feature type="repeat" description="WD" evidence="3">
    <location>
        <begin position="1551"/>
        <end position="1582"/>
    </location>
</feature>
<dbReference type="Pfam" id="PF24883">
    <property type="entry name" value="NPHP3_N"/>
    <property type="match status" value="1"/>
</dbReference>
<accession>A0A8H4KM99</accession>
<evidence type="ECO:0000256" key="3">
    <source>
        <dbReference type="PROSITE-ProRule" id="PRU00221"/>
    </source>
</evidence>
<evidence type="ECO:0000256" key="1">
    <source>
        <dbReference type="ARBA" id="ARBA00022574"/>
    </source>
</evidence>
<feature type="compositionally biased region" description="Basic and acidic residues" evidence="4">
    <location>
        <begin position="122"/>
        <end position="132"/>
    </location>
</feature>
<dbReference type="CDD" id="cd00200">
    <property type="entry name" value="WD40"/>
    <property type="match status" value="2"/>
</dbReference>
<feature type="repeat" description="WD" evidence="3">
    <location>
        <begin position="1253"/>
        <end position="1285"/>
    </location>
</feature>
<feature type="compositionally biased region" description="Basic and acidic residues" evidence="4">
    <location>
        <begin position="1206"/>
        <end position="1217"/>
    </location>
</feature>
<feature type="repeat" description="WD" evidence="3">
    <location>
        <begin position="1446"/>
        <end position="1487"/>
    </location>
</feature>
<feature type="domain" description="NWD NACHT-NTPase N-terminal" evidence="5">
    <location>
        <begin position="145"/>
        <end position="357"/>
    </location>
</feature>
<dbReference type="InterPro" id="IPR001680">
    <property type="entry name" value="WD40_rpt"/>
</dbReference>
<dbReference type="PRINTS" id="PR00320">
    <property type="entry name" value="GPROTEINBRPT"/>
</dbReference>
<dbReference type="SUPFAM" id="SSF50998">
    <property type="entry name" value="Quinoprotein alcohol dehydrogenase-like"/>
    <property type="match status" value="1"/>
</dbReference>
<sequence>MVPDKWKQRIQVFQISLRPTKSATKSESVSTKDNPSGGPSTNHGHSKISPTPDESKDSQGSPKSDEDVKHTGLSLGPEVSQNAVDEPDSPANGKVQPQPETLEATPEEAASENPSPLNDAASRSERSAEERSIPQLWTPEKAAARLWAIAYDELQAHSPELVLEYERTVIDWLTSHGIYPKTPGRRPSVASFLDMEMLSDEWFVRPPLSLVVTIVRGGAKEDSKQEADRESLSISHCEPEVFPAEINKEENRMTCISMEECLRDACEVSPHATMAWAATYITHQSFFRPASRTEAVRSQVASLISKMEWFTELSRLFYWPNQADPPLPSTGSPVDALVTLYASVLACHMHATVSFDLNMGQKQPQASPLTVALDELQACEVQLARRFNQLHLQSLVKQRLGPAIIIDSCPTSDRDLQRVLAALKTDQQLTPDFDADQISILHSFYDWAHGTPEFRKFITWDDEDLSRLLRVDGPPGAGKSMVLQAAVRCLPDEAKHSEKVTRHAAYAFYDFTVRGQSGVLSILKSLISGLLLKQPGLVKYLDLIMTERNRLDDEGDVHLLSNVFYKMISDDHFISTYFVVDGVDPLVTQDCAALDNAIGIVEDPTQKLLGLQRLISTTMGVTKKVKWLLSFGFEVAKGNPETTSSHQELRLLLDGSNSNGLQEIAKEYATMKIAKICKKPGYNASVKEALIRQLKCAKRNFLFIDIALDIVSASMTPWNAITTLGNLVANEASIHGVYRWNYDFIDKLPSEDSVYCRDILYATTVAQRPLLISELIMIVDLPPENELFLVIEKLLPAFLEIRDEKVCFKHLSAMTFIQHDMGESSLRTQCSKFAQQCLKNILRNLDCRCANSCINAKTPETAFRLTAILWVQHLSKLGGDNQDTITLAVHLFNIHLIDWLNVLDERGLIADALSMMFQLNDKIKHAPLNIHNEEVRSATQIFREVTTFIIYYQRWSTMPEEERQSGEGSTAMSPEQRLLFAKDLPLLRTRLLPIVFPKLQSVLCIGRSDAQGECRHVLKHKDWVRSCCFSPDGRTIASASDERCVCIWDARTGRKQQVLEGFESFALGVVISFSPSLNDGAGGDLIAAFDKKTIKVWDPTTESLLNTLTVDMIGDGDGTLGSIALSQAGGMLAAAVDNDVVLWQPLSDSPPRILSDTSDVRRVVLSPDGSFLAFSVDSTVKVCYISSLDNPERLEGNLVPEKDEALEAEEHPERSEGRSTATIQDEEGEHMSGSDDSTARVWDMKGKKTVAILEYHQIYINDVSFSPDGSWIATASGDTTIALWKHKSPGNWGRGEIRKQPDHVLRGHRRSVRSVFFSPTPCGLLLASSSTDHDVRIWDLEEVDEVMRTEQPADTGDSKGHGSPVSCIAISWDGHTIASASYDGVVCLWNSHTGTLRCMSETSHDGEVLSMTFPPDNELLVTASIDGTAYVWEVSRPSTSLKPSFRLKHDNWVRNAKFDRKGQLLATGSDDQFVRVYDISAARAAASTTADTIEELEATTTLKKHSDYVYGVAFSRDSKRLVSGGDDTHVMVWELDLHKKVSETPRFDMESRQVQSTIRDVEFSADETSVLSVSRDGTIAVWRFAAPENYDCRIIKDQDESGFGTFMSIRIDAQFPQVLFTELGVRRFNVDECQNAEARDGYHDAWRPPGWLPISLDKSGQSILYDANMGDGQGEIVSPRAKNTIFLPSQFTMTGEPYSCRVQGDIVVVGCISGHVLVFRFVEQRAKGEIEEDCVFGRRIDTIDVASAVEV</sequence>
<feature type="repeat" description="WD" evidence="3">
    <location>
        <begin position="1231"/>
        <end position="1252"/>
    </location>
</feature>
<feature type="repeat" description="WD" evidence="3">
    <location>
        <begin position="1502"/>
        <end position="1543"/>
    </location>
</feature>
<keyword evidence="2" id="KW-0677">Repeat</keyword>
<dbReference type="InterPro" id="IPR011047">
    <property type="entry name" value="Quinoprotein_ADH-like_sf"/>
</dbReference>
<feature type="repeat" description="WD" evidence="3">
    <location>
        <begin position="1401"/>
        <end position="1442"/>
    </location>
</feature>
<evidence type="ECO:0000256" key="2">
    <source>
        <dbReference type="ARBA" id="ARBA00022737"/>
    </source>
</evidence>
<dbReference type="EMBL" id="JAADJG010000167">
    <property type="protein sequence ID" value="KAF4452931.1"/>
    <property type="molecule type" value="Genomic_DNA"/>
</dbReference>
<feature type="repeat" description="WD" evidence="3">
    <location>
        <begin position="1017"/>
        <end position="1058"/>
    </location>
</feature>
<evidence type="ECO:0000259" key="5">
    <source>
        <dbReference type="Pfam" id="PF17100"/>
    </source>
</evidence>
<dbReference type="PROSITE" id="PS50294">
    <property type="entry name" value="WD_REPEATS_REGION"/>
    <property type="match status" value="6"/>
</dbReference>
<feature type="repeat" description="WD" evidence="3">
    <location>
        <begin position="1358"/>
        <end position="1390"/>
    </location>
</feature>
<evidence type="ECO:0000256" key="4">
    <source>
        <dbReference type="SAM" id="MobiDB-lite"/>
    </source>
</evidence>
<dbReference type="InterPro" id="IPR031359">
    <property type="entry name" value="NACHT_N"/>
</dbReference>
<proteinExistence type="predicted"/>
<dbReference type="Pfam" id="PF17100">
    <property type="entry name" value="NACHT_N"/>
    <property type="match status" value="1"/>
</dbReference>
<dbReference type="SUPFAM" id="SSF50978">
    <property type="entry name" value="WD40 repeat-like"/>
    <property type="match status" value="1"/>
</dbReference>
<dbReference type="InterPro" id="IPR050349">
    <property type="entry name" value="WD_LIS1/nudF_dynein_reg"/>
</dbReference>
<feature type="region of interest" description="Disordered" evidence="4">
    <location>
        <begin position="1206"/>
        <end position="1239"/>
    </location>
</feature>
<feature type="repeat" description="WD" evidence="3">
    <location>
        <begin position="1305"/>
        <end position="1348"/>
    </location>
</feature>
<dbReference type="InterPro" id="IPR020472">
    <property type="entry name" value="WD40_PAC1"/>
</dbReference>
<feature type="region of interest" description="Disordered" evidence="4">
    <location>
        <begin position="1"/>
        <end position="135"/>
    </location>
</feature>
<dbReference type="InterPro" id="IPR015943">
    <property type="entry name" value="WD40/YVTN_repeat-like_dom_sf"/>
</dbReference>
<comment type="caution">
    <text evidence="7">The sequence shown here is derived from an EMBL/GenBank/DDBJ whole genome shotgun (WGS) entry which is preliminary data.</text>
</comment>
<dbReference type="InterPro" id="IPR056884">
    <property type="entry name" value="NPHP3-like_N"/>
</dbReference>
<dbReference type="PROSITE" id="PS00678">
    <property type="entry name" value="WD_REPEATS_1"/>
    <property type="match status" value="3"/>
</dbReference>
<dbReference type="PROSITE" id="PS50082">
    <property type="entry name" value="WD_REPEATS_2"/>
    <property type="match status" value="9"/>
</dbReference>
<evidence type="ECO:0000259" key="6">
    <source>
        <dbReference type="Pfam" id="PF24883"/>
    </source>
</evidence>
<dbReference type="InterPro" id="IPR019775">
    <property type="entry name" value="WD40_repeat_CS"/>
</dbReference>
<feature type="domain" description="Nephrocystin 3-like N-terminal" evidence="6">
    <location>
        <begin position="447"/>
        <end position="585"/>
    </location>
</feature>
<evidence type="ECO:0000313" key="8">
    <source>
        <dbReference type="Proteomes" id="UP000605986"/>
    </source>
</evidence>
<dbReference type="Proteomes" id="UP000605986">
    <property type="component" value="Unassembled WGS sequence"/>
</dbReference>
<evidence type="ECO:0000313" key="7">
    <source>
        <dbReference type="EMBL" id="KAF4452931.1"/>
    </source>
</evidence>
<dbReference type="Pfam" id="PF00400">
    <property type="entry name" value="WD40"/>
    <property type="match status" value="8"/>
</dbReference>
<dbReference type="PANTHER" id="PTHR44129">
    <property type="entry name" value="WD REPEAT-CONTAINING PROTEIN POP1"/>
    <property type="match status" value="1"/>
</dbReference>
<reference evidence="7" key="1">
    <citation type="submission" date="2020-01" db="EMBL/GenBank/DDBJ databases">
        <title>Identification and distribution of gene clusters putatively required for synthesis of sphingolipid metabolism inhibitors in phylogenetically diverse species of the filamentous fungus Fusarium.</title>
        <authorList>
            <person name="Kim H.-S."/>
            <person name="Busman M."/>
            <person name="Brown D.W."/>
            <person name="Divon H."/>
            <person name="Uhlig S."/>
            <person name="Proctor R.H."/>
        </authorList>
    </citation>
    <scope>NUCLEOTIDE SEQUENCE</scope>
    <source>
        <strain evidence="7">NRRL 53441</strain>
    </source>
</reference>
<dbReference type="SMART" id="SM00320">
    <property type="entry name" value="WD40"/>
    <property type="match status" value="12"/>
</dbReference>
<dbReference type="InterPro" id="IPR036322">
    <property type="entry name" value="WD40_repeat_dom_sf"/>
</dbReference>
<feature type="compositionally biased region" description="Basic and acidic residues" evidence="4">
    <location>
        <begin position="53"/>
        <end position="70"/>
    </location>
</feature>
<organism evidence="7 8">
    <name type="scientific">Fusarium austroafricanum</name>
    <dbReference type="NCBI Taxonomy" id="2364996"/>
    <lineage>
        <taxon>Eukaryota</taxon>
        <taxon>Fungi</taxon>
        <taxon>Dikarya</taxon>
        <taxon>Ascomycota</taxon>
        <taxon>Pezizomycotina</taxon>
        <taxon>Sordariomycetes</taxon>
        <taxon>Hypocreomycetidae</taxon>
        <taxon>Hypocreales</taxon>
        <taxon>Nectriaceae</taxon>
        <taxon>Fusarium</taxon>
        <taxon>Fusarium concolor species complex</taxon>
    </lineage>
</organism>
<dbReference type="OrthoDB" id="4896910at2759"/>
<gene>
    <name evidence="7" type="ORF">F53441_4306</name>
</gene>
<keyword evidence="1 3" id="KW-0853">WD repeat</keyword>
<feature type="compositionally biased region" description="Polar residues" evidence="4">
    <location>
        <begin position="11"/>
        <end position="43"/>
    </location>
</feature>